<feature type="modified residue" description="4-aspartylphosphate" evidence="8">
    <location>
        <position position="52"/>
    </location>
</feature>
<accession>A0A832A8F2</accession>
<dbReference type="PROSITE" id="PS00675">
    <property type="entry name" value="SIGMA54_INTERACT_1"/>
    <property type="match status" value="1"/>
</dbReference>
<dbReference type="Pfam" id="PF00158">
    <property type="entry name" value="Sigma54_activat"/>
    <property type="match status" value="1"/>
</dbReference>
<organism evidence="11">
    <name type="scientific">Desulfacinum infernum</name>
    <dbReference type="NCBI Taxonomy" id="35837"/>
    <lineage>
        <taxon>Bacteria</taxon>
        <taxon>Pseudomonadati</taxon>
        <taxon>Thermodesulfobacteriota</taxon>
        <taxon>Syntrophobacteria</taxon>
        <taxon>Syntrophobacterales</taxon>
        <taxon>Syntrophobacteraceae</taxon>
        <taxon>Desulfacinum</taxon>
    </lineage>
</organism>
<dbReference type="GO" id="GO:0000160">
    <property type="term" value="P:phosphorelay signal transduction system"/>
    <property type="evidence" value="ECO:0007669"/>
    <property type="project" value="UniProtKB-KW"/>
</dbReference>
<dbReference type="GO" id="GO:0043565">
    <property type="term" value="F:sequence-specific DNA binding"/>
    <property type="evidence" value="ECO:0007669"/>
    <property type="project" value="InterPro"/>
</dbReference>
<dbReference type="CDD" id="cd17536">
    <property type="entry name" value="REC_YesN-like"/>
    <property type="match status" value="1"/>
</dbReference>
<dbReference type="InterPro" id="IPR011006">
    <property type="entry name" value="CheY-like_superfamily"/>
</dbReference>
<keyword evidence="1 8" id="KW-0597">Phosphoprotein</keyword>
<dbReference type="Pfam" id="PF00072">
    <property type="entry name" value="Response_reg"/>
    <property type="match status" value="1"/>
</dbReference>
<name>A0A832A8F2_9BACT</name>
<dbReference type="PROSITE" id="PS00688">
    <property type="entry name" value="SIGMA54_INTERACT_3"/>
    <property type="match status" value="1"/>
</dbReference>
<keyword evidence="3" id="KW-0067">ATP-binding</keyword>
<dbReference type="Pfam" id="PF02954">
    <property type="entry name" value="HTH_8"/>
    <property type="match status" value="1"/>
</dbReference>
<evidence type="ECO:0000256" key="3">
    <source>
        <dbReference type="ARBA" id="ARBA00022840"/>
    </source>
</evidence>
<dbReference type="InterPro" id="IPR001789">
    <property type="entry name" value="Sig_transdc_resp-reg_receiver"/>
</dbReference>
<evidence type="ECO:0000259" key="9">
    <source>
        <dbReference type="PROSITE" id="PS50045"/>
    </source>
</evidence>
<dbReference type="InterPro" id="IPR009057">
    <property type="entry name" value="Homeodomain-like_sf"/>
</dbReference>
<gene>
    <name evidence="11" type="ORF">ENS06_14820</name>
</gene>
<keyword evidence="7" id="KW-0804">Transcription</keyword>
<evidence type="ECO:0000256" key="5">
    <source>
        <dbReference type="ARBA" id="ARBA00023015"/>
    </source>
</evidence>
<dbReference type="InterPro" id="IPR025944">
    <property type="entry name" value="Sigma_54_int_dom_CS"/>
</dbReference>
<evidence type="ECO:0000313" key="11">
    <source>
        <dbReference type="EMBL" id="HFK98584.1"/>
    </source>
</evidence>
<dbReference type="InterPro" id="IPR025662">
    <property type="entry name" value="Sigma_54_int_dom_ATP-bd_1"/>
</dbReference>
<keyword evidence="5" id="KW-0805">Transcription regulation</keyword>
<dbReference type="InterPro" id="IPR058031">
    <property type="entry name" value="AAA_lid_NorR"/>
</dbReference>
<dbReference type="Gene3D" id="1.10.8.60">
    <property type="match status" value="1"/>
</dbReference>
<dbReference type="GO" id="GO:0005524">
    <property type="term" value="F:ATP binding"/>
    <property type="evidence" value="ECO:0007669"/>
    <property type="project" value="UniProtKB-KW"/>
</dbReference>
<dbReference type="SUPFAM" id="SSF52172">
    <property type="entry name" value="CheY-like"/>
    <property type="match status" value="1"/>
</dbReference>
<dbReference type="GO" id="GO:0006355">
    <property type="term" value="P:regulation of DNA-templated transcription"/>
    <property type="evidence" value="ECO:0007669"/>
    <property type="project" value="InterPro"/>
</dbReference>
<dbReference type="PROSITE" id="PS50110">
    <property type="entry name" value="RESPONSE_REGULATORY"/>
    <property type="match status" value="1"/>
</dbReference>
<feature type="domain" description="Sigma-54 factor interaction" evidence="9">
    <location>
        <begin position="141"/>
        <end position="370"/>
    </location>
</feature>
<dbReference type="InterPro" id="IPR027417">
    <property type="entry name" value="P-loop_NTPase"/>
</dbReference>
<dbReference type="AlphaFoldDB" id="A0A832A8F2"/>
<dbReference type="FunFam" id="3.40.50.300:FF:000006">
    <property type="entry name" value="DNA-binding transcriptional regulator NtrC"/>
    <property type="match status" value="1"/>
</dbReference>
<dbReference type="InterPro" id="IPR003593">
    <property type="entry name" value="AAA+_ATPase"/>
</dbReference>
<dbReference type="SUPFAM" id="SSF52540">
    <property type="entry name" value="P-loop containing nucleoside triphosphate hydrolases"/>
    <property type="match status" value="1"/>
</dbReference>
<evidence type="ECO:0000256" key="4">
    <source>
        <dbReference type="ARBA" id="ARBA00023012"/>
    </source>
</evidence>
<proteinExistence type="predicted"/>
<keyword evidence="4" id="KW-0902">Two-component regulatory system</keyword>
<dbReference type="InterPro" id="IPR025943">
    <property type="entry name" value="Sigma_54_int_dom_ATP-bd_2"/>
</dbReference>
<dbReference type="Pfam" id="PF25601">
    <property type="entry name" value="AAA_lid_14"/>
    <property type="match status" value="1"/>
</dbReference>
<comment type="caution">
    <text evidence="11">The sequence shown here is derived from an EMBL/GenBank/DDBJ whole genome shotgun (WGS) entry which is preliminary data.</text>
</comment>
<feature type="domain" description="Response regulatory" evidence="10">
    <location>
        <begin position="3"/>
        <end position="117"/>
    </location>
</feature>
<dbReference type="InterPro" id="IPR002197">
    <property type="entry name" value="HTH_Fis"/>
</dbReference>
<dbReference type="SMART" id="SM00382">
    <property type="entry name" value="AAA"/>
    <property type="match status" value="1"/>
</dbReference>
<dbReference type="PANTHER" id="PTHR32071:SF113">
    <property type="entry name" value="ALGINATE BIOSYNTHESIS TRANSCRIPTIONAL REGULATORY PROTEIN ALGB"/>
    <property type="match status" value="1"/>
</dbReference>
<dbReference type="CDD" id="cd00009">
    <property type="entry name" value="AAA"/>
    <property type="match status" value="1"/>
</dbReference>
<dbReference type="SMART" id="SM00448">
    <property type="entry name" value="REC"/>
    <property type="match status" value="1"/>
</dbReference>
<dbReference type="EMBL" id="DSTK01000040">
    <property type="protein sequence ID" value="HFK98584.1"/>
    <property type="molecule type" value="Genomic_DNA"/>
</dbReference>
<evidence type="ECO:0000256" key="2">
    <source>
        <dbReference type="ARBA" id="ARBA00022741"/>
    </source>
</evidence>
<dbReference type="PRINTS" id="PR01590">
    <property type="entry name" value="HTHFIS"/>
</dbReference>
<evidence type="ECO:0000256" key="1">
    <source>
        <dbReference type="ARBA" id="ARBA00022553"/>
    </source>
</evidence>
<dbReference type="PROSITE" id="PS50045">
    <property type="entry name" value="SIGMA54_INTERACT_4"/>
    <property type="match status" value="1"/>
</dbReference>
<dbReference type="Gene3D" id="3.40.50.2300">
    <property type="match status" value="1"/>
</dbReference>
<protein>
    <submittedName>
        <fullName evidence="11">Sigma-54-dependent Fis family transcriptional regulator</fullName>
    </submittedName>
</protein>
<evidence type="ECO:0000256" key="7">
    <source>
        <dbReference type="ARBA" id="ARBA00023163"/>
    </source>
</evidence>
<keyword evidence="2" id="KW-0547">Nucleotide-binding</keyword>
<dbReference type="Gene3D" id="1.10.10.60">
    <property type="entry name" value="Homeodomain-like"/>
    <property type="match status" value="1"/>
</dbReference>
<keyword evidence="6" id="KW-0238">DNA-binding</keyword>
<dbReference type="PANTHER" id="PTHR32071">
    <property type="entry name" value="TRANSCRIPTIONAL REGULATORY PROTEIN"/>
    <property type="match status" value="1"/>
</dbReference>
<sequence length="457" mass="50537">MARICVVDDETKVRTLLRLLLAGKGHEVLEASDGAEALAALHRESIDLLIADIRMDGMSGLELLQTVKESELSCPVIFITAFATVESAIEALRLGAVDYVVKPYDDNDILIAVERALGYQKILSENLRLRRALEEGDQEWGVFESPAMAAVRDTALKVAPSEATVLITGESGVGKEVVARLIHRASNRAKGRFVAVNCAAITPSLVESELFGHERGAFTGADRRREGKLEFAQGGTLFLDEVGDLPLEVQAKLLRALQERRIQRVGGNQDIPVDVRVVTATNMDLERAVSEGRFRKDLFYRLAVFPIHVPPLRERLEDVVPLTVQFVRRFTGKACRSSDVITPAAVRVLKDYPWPGNVRELANVVERAMILRGGSLPITTDDLAFLQPQKPRQDLQTLFDLPPEGIDFDRLLRHVVAQALERAGGNQSRAARLLRLTRGRFRTLVRHLEEGEPPAGS</sequence>
<dbReference type="FunFam" id="3.40.50.2300:FF:000018">
    <property type="entry name" value="DNA-binding transcriptional regulator NtrC"/>
    <property type="match status" value="1"/>
</dbReference>
<reference evidence="11" key="1">
    <citation type="journal article" date="2020" name="mSystems">
        <title>Genome- and Community-Level Interaction Insights into Carbon Utilization and Element Cycling Functions of Hydrothermarchaeota in Hydrothermal Sediment.</title>
        <authorList>
            <person name="Zhou Z."/>
            <person name="Liu Y."/>
            <person name="Xu W."/>
            <person name="Pan J."/>
            <person name="Luo Z.H."/>
            <person name="Li M."/>
        </authorList>
    </citation>
    <scope>NUCLEOTIDE SEQUENCE [LARGE SCALE GENOMIC DNA]</scope>
    <source>
        <strain evidence="11">SpSt-456</strain>
    </source>
</reference>
<dbReference type="PROSITE" id="PS00676">
    <property type="entry name" value="SIGMA54_INTERACT_2"/>
    <property type="match status" value="1"/>
</dbReference>
<dbReference type="Gene3D" id="3.40.50.300">
    <property type="entry name" value="P-loop containing nucleotide triphosphate hydrolases"/>
    <property type="match status" value="1"/>
</dbReference>
<evidence type="ECO:0000259" key="10">
    <source>
        <dbReference type="PROSITE" id="PS50110"/>
    </source>
</evidence>
<dbReference type="SUPFAM" id="SSF46689">
    <property type="entry name" value="Homeodomain-like"/>
    <property type="match status" value="1"/>
</dbReference>
<evidence type="ECO:0000256" key="6">
    <source>
        <dbReference type="ARBA" id="ARBA00023125"/>
    </source>
</evidence>
<evidence type="ECO:0000256" key="8">
    <source>
        <dbReference type="PROSITE-ProRule" id="PRU00169"/>
    </source>
</evidence>
<dbReference type="InterPro" id="IPR002078">
    <property type="entry name" value="Sigma_54_int"/>
</dbReference>